<proteinExistence type="predicted"/>
<sequence>MENCIVNESINNDFLSQSYSEDIERITGTKGSIFNFQIPEEFLEVRKTTWDNLLNKYSKEMSDDIEVNLDSLEPVEDEENEVTSEEEYGCGQRVRMRKPATFIQYWINTGNPPYKTLLDENELSESGSSLSEIEIASLLLSPGTNADKGTKCKNDSSCSSVDTAAYILSNANITKKADTVAIIKGAKCVEVNSLKGVAVEDIGVSSNNKIKYMETTRINRAITHDNDNVNVDILDTELNSPYPMSTECMTAEVCGKVAASTLISSNAIQSNVYSLSCEETDKRDESNIHQRNSNVQTTDNIASIFQQFDKTSKQLIINDKNNDVSDLDRNKVLEMDFHEKQVSENIVHEIIAKNTSLTTHHRKKLYTGRDSPVDLILTETHGANRLSGAKQSLHPALDLDGTIKGGSFLTRKGKSKRLLSAKRNLGSKTIKGKGRRELNCISNKIITEISNKDRNDNKIQDTTIGSSFKNLSDLHDNLNKQNDITFREYNDTNISVRNEDFSKQNVASPNLKPVVLLERIQSFNRCKLDENTHKIAQKEDVCNRNLNKSKKLHSCKIKNLELETIDSDGSTNLIYECNMNASQCVSSLSDCPLNLRLDIEDDFSASNANKKDDKLSNLKNIDVSHNKESHVEGLLSKKNYSNAMMESDISNKTNALWQNVLSNKSKTDSYLYGRNDMDNVKLREIKIVLERLPLSVKNFLLERLPLSIKNCTSTMTEMQVFNKNNAAIWEKETSNKSETHFSNLYGTTEKDNTKLQEISVLLERLPANVCLKENSNVTNINTFPNKKVSQNTGLQPNHKRVSKIRKISRSLACKNEVAVPSVRNNYSSKMNIKSKEDNDKINDTYDIVTQRGSQVFDKIESEFTFQHKTFRHKNCSKASRDDRGKYSILTFTSSDEDDFVRSIQHPRKRSKVSTNDILGEPNIAEKDLYDQIKLVISGKDKYSYSRNLSTVRSSENTIQRDIGSIKKKKEYSDNTQTGTTSLELLRNEEFVFSSSEDDNGNVADNSNKVKKKILFFDSKENISNNSLRHSNGVIKKNGIDCKDNAHVIFFQTKTFDTNSSNSEESNSYTSSTRKVLTSSTHNRLRYHDSINSEEIFNDSLARKYSKRHLGSLNFSLEKHSRTHNGRTKFKSIDKEVKTNKQLANKESNSDIKSRISDTRKDASFSSLINDRRVTSVQKTTLSNTLGILEETNLSKNKKISEKSKNSVAIQQGVLTSTVRKLLTFQTKSYYDSSDSSETM</sequence>
<keyword evidence="2" id="KW-1185">Reference proteome</keyword>
<evidence type="ECO:0000313" key="1">
    <source>
        <dbReference type="EMBL" id="KYN12656.1"/>
    </source>
</evidence>
<gene>
    <name evidence="1" type="ORF">ALC57_15384</name>
</gene>
<reference evidence="1 2" key="1">
    <citation type="submission" date="2015-09" db="EMBL/GenBank/DDBJ databases">
        <title>Trachymyrmex cornetzi WGS genome.</title>
        <authorList>
            <person name="Nygaard S."/>
            <person name="Hu H."/>
            <person name="Boomsma J."/>
            <person name="Zhang G."/>
        </authorList>
    </citation>
    <scope>NUCLEOTIDE SEQUENCE [LARGE SCALE GENOMIC DNA]</scope>
    <source>
        <strain evidence="1">Tcor2-1</strain>
        <tissue evidence="1">Whole body</tissue>
    </source>
</reference>
<evidence type="ECO:0000313" key="2">
    <source>
        <dbReference type="Proteomes" id="UP000078492"/>
    </source>
</evidence>
<dbReference type="Proteomes" id="UP000078492">
    <property type="component" value="Unassembled WGS sequence"/>
</dbReference>
<dbReference type="AlphaFoldDB" id="A0A195DIJ9"/>
<organism evidence="1 2">
    <name type="scientific">Trachymyrmex cornetzi</name>
    <dbReference type="NCBI Taxonomy" id="471704"/>
    <lineage>
        <taxon>Eukaryota</taxon>
        <taxon>Metazoa</taxon>
        <taxon>Ecdysozoa</taxon>
        <taxon>Arthropoda</taxon>
        <taxon>Hexapoda</taxon>
        <taxon>Insecta</taxon>
        <taxon>Pterygota</taxon>
        <taxon>Neoptera</taxon>
        <taxon>Endopterygota</taxon>
        <taxon>Hymenoptera</taxon>
        <taxon>Apocrita</taxon>
        <taxon>Aculeata</taxon>
        <taxon>Formicoidea</taxon>
        <taxon>Formicidae</taxon>
        <taxon>Myrmicinae</taxon>
        <taxon>Trachymyrmex</taxon>
    </lineage>
</organism>
<accession>A0A195DIJ9</accession>
<dbReference type="EMBL" id="KQ980824">
    <property type="protein sequence ID" value="KYN12656.1"/>
    <property type="molecule type" value="Genomic_DNA"/>
</dbReference>
<name>A0A195DIJ9_9HYME</name>
<protein>
    <submittedName>
        <fullName evidence="1">Uncharacterized protein</fullName>
    </submittedName>
</protein>